<dbReference type="CDD" id="cd07067">
    <property type="entry name" value="HP_PGM_like"/>
    <property type="match status" value="1"/>
</dbReference>
<dbReference type="PANTHER" id="PTHR47623:SF1">
    <property type="entry name" value="OS09G0287300 PROTEIN"/>
    <property type="match status" value="1"/>
</dbReference>
<dbReference type="InterPro" id="IPR013078">
    <property type="entry name" value="His_Pase_superF_clade-1"/>
</dbReference>
<dbReference type="SMART" id="SM00855">
    <property type="entry name" value="PGAM"/>
    <property type="match status" value="1"/>
</dbReference>
<gene>
    <name evidence="1" type="ORF">PEV8663_01241</name>
</gene>
<name>A0A238K613_9RHOB</name>
<dbReference type="PANTHER" id="PTHR47623">
    <property type="entry name" value="OS09G0287300 PROTEIN"/>
    <property type="match status" value="1"/>
</dbReference>
<sequence length="164" mass="17811">MKRLIMMRHAKSDWSLSQEDHDRPLNTRGKNSAQMLGNWLRTQGLIPDQVLSSSAMRTRQTLDGLGLSVQARFEPALYLADPGVILDTLCGATGNVVLLLGHNPGMAMLAEGLVAQAPAHPRFQDFPTGATLVVDFDTDSWETVKPGTGRVVTFVIPKELDGSS</sequence>
<dbReference type="Pfam" id="PF00300">
    <property type="entry name" value="His_Phos_1"/>
    <property type="match status" value="1"/>
</dbReference>
<organism evidence="1 2">
    <name type="scientific">Pelagimonas varians</name>
    <dbReference type="NCBI Taxonomy" id="696760"/>
    <lineage>
        <taxon>Bacteria</taxon>
        <taxon>Pseudomonadati</taxon>
        <taxon>Pseudomonadota</taxon>
        <taxon>Alphaproteobacteria</taxon>
        <taxon>Rhodobacterales</taxon>
        <taxon>Roseobacteraceae</taxon>
        <taxon>Pelagimonas</taxon>
    </lineage>
</organism>
<evidence type="ECO:0000313" key="1">
    <source>
        <dbReference type="EMBL" id="SMX37907.1"/>
    </source>
</evidence>
<reference evidence="1 2" key="1">
    <citation type="submission" date="2017-05" db="EMBL/GenBank/DDBJ databases">
        <authorList>
            <person name="Song R."/>
            <person name="Chenine A.L."/>
            <person name="Ruprecht R.M."/>
        </authorList>
    </citation>
    <scope>NUCLEOTIDE SEQUENCE [LARGE SCALE GENOMIC DNA]</scope>
    <source>
        <strain evidence="1 2">CECT 8663</strain>
    </source>
</reference>
<dbReference type="Gene3D" id="3.40.50.1240">
    <property type="entry name" value="Phosphoglycerate mutase-like"/>
    <property type="match status" value="1"/>
</dbReference>
<dbReference type="EMBL" id="FXYH01000003">
    <property type="protein sequence ID" value="SMX37907.1"/>
    <property type="molecule type" value="Genomic_DNA"/>
</dbReference>
<dbReference type="OrthoDB" id="9810154at2"/>
<dbReference type="SUPFAM" id="SSF53254">
    <property type="entry name" value="Phosphoglycerate mutase-like"/>
    <property type="match status" value="1"/>
</dbReference>
<dbReference type="AlphaFoldDB" id="A0A238K613"/>
<dbReference type="InterPro" id="IPR029033">
    <property type="entry name" value="His_PPase_superfam"/>
</dbReference>
<evidence type="ECO:0000313" key="2">
    <source>
        <dbReference type="Proteomes" id="UP000220836"/>
    </source>
</evidence>
<protein>
    <submittedName>
        <fullName evidence="1">Phosphohistidine phosphatase</fullName>
    </submittedName>
</protein>
<accession>A0A238K613</accession>
<dbReference type="RefSeq" id="WP_097803737.1">
    <property type="nucleotide sequence ID" value="NZ_FXYH01000003.1"/>
</dbReference>
<proteinExistence type="predicted"/>
<keyword evidence="2" id="KW-1185">Reference proteome</keyword>
<dbReference type="Proteomes" id="UP000220836">
    <property type="component" value="Unassembled WGS sequence"/>
</dbReference>